<keyword evidence="3" id="KW-1185">Reference proteome</keyword>
<feature type="transmembrane region" description="Helical" evidence="1">
    <location>
        <begin position="60"/>
        <end position="79"/>
    </location>
</feature>
<dbReference type="Proteomes" id="UP001595974">
    <property type="component" value="Unassembled WGS sequence"/>
</dbReference>
<evidence type="ECO:0000313" key="2">
    <source>
        <dbReference type="EMBL" id="MFC5769469.1"/>
    </source>
</evidence>
<reference evidence="3" key="1">
    <citation type="journal article" date="2019" name="Int. J. Syst. Evol. Microbiol.">
        <title>The Global Catalogue of Microorganisms (GCM) 10K type strain sequencing project: providing services to taxonomists for standard genome sequencing and annotation.</title>
        <authorList>
            <consortium name="The Broad Institute Genomics Platform"/>
            <consortium name="The Broad Institute Genome Sequencing Center for Infectious Disease"/>
            <person name="Wu L."/>
            <person name="Ma J."/>
        </authorList>
    </citation>
    <scope>NUCLEOTIDE SEQUENCE [LARGE SCALE GENOMIC DNA]</scope>
    <source>
        <strain evidence="3">SHR3</strain>
    </source>
</reference>
<keyword evidence="1" id="KW-1133">Transmembrane helix</keyword>
<feature type="transmembrane region" description="Helical" evidence="1">
    <location>
        <begin position="85"/>
        <end position="104"/>
    </location>
</feature>
<name>A0ABW1AQU8_9RHOO</name>
<dbReference type="RefSeq" id="WP_096452272.1">
    <property type="nucleotide sequence ID" value="NZ_JBHSOG010000030.1"/>
</dbReference>
<gene>
    <name evidence="2" type="ORF">ACFPTN_08785</name>
</gene>
<sequence>MSSHTPSLRRTDSVSYRLSVASRVLAAVIGGYALAAAIELLLVLTLPFPQEPPFPQAAQAARLLIHAIHAAILLWVFHTRSATRAWAWLTGWTLVVYAACWMLIRQGGAA</sequence>
<organism evidence="2 3">
    <name type="scientific">Thauera sinica</name>
    <dbReference type="NCBI Taxonomy" id="2665146"/>
    <lineage>
        <taxon>Bacteria</taxon>
        <taxon>Pseudomonadati</taxon>
        <taxon>Pseudomonadota</taxon>
        <taxon>Betaproteobacteria</taxon>
        <taxon>Rhodocyclales</taxon>
        <taxon>Zoogloeaceae</taxon>
        <taxon>Thauera</taxon>
    </lineage>
</organism>
<dbReference type="EMBL" id="JBHSOG010000030">
    <property type="protein sequence ID" value="MFC5769469.1"/>
    <property type="molecule type" value="Genomic_DNA"/>
</dbReference>
<feature type="transmembrane region" description="Helical" evidence="1">
    <location>
        <begin position="20"/>
        <end position="48"/>
    </location>
</feature>
<evidence type="ECO:0000313" key="3">
    <source>
        <dbReference type="Proteomes" id="UP001595974"/>
    </source>
</evidence>
<proteinExistence type="predicted"/>
<keyword evidence="1" id="KW-0472">Membrane</keyword>
<comment type="caution">
    <text evidence="2">The sequence shown here is derived from an EMBL/GenBank/DDBJ whole genome shotgun (WGS) entry which is preliminary data.</text>
</comment>
<keyword evidence="1" id="KW-0812">Transmembrane</keyword>
<accession>A0ABW1AQU8</accession>
<evidence type="ECO:0000256" key="1">
    <source>
        <dbReference type="SAM" id="Phobius"/>
    </source>
</evidence>
<protein>
    <submittedName>
        <fullName evidence="2">Iron transporter</fullName>
    </submittedName>
</protein>